<dbReference type="VEuPathDB" id="FungiDB:LEMA_P121590.1"/>
<evidence type="ECO:0000259" key="5">
    <source>
        <dbReference type="PROSITE" id="PS51635"/>
    </source>
</evidence>
<dbReference type="GO" id="GO:0016042">
    <property type="term" value="P:lipid catabolic process"/>
    <property type="evidence" value="ECO:0007669"/>
    <property type="project" value="UniProtKB-UniRule"/>
</dbReference>
<keyword evidence="7" id="KW-1185">Reference proteome</keyword>
<dbReference type="OMA" id="WHEGCEM"/>
<feature type="domain" description="PNPLA" evidence="5">
    <location>
        <begin position="40"/>
        <end position="309"/>
    </location>
</feature>
<dbReference type="HOGENOM" id="CLU_000288_144_2_1"/>
<dbReference type="SUPFAM" id="SSF52151">
    <property type="entry name" value="FabD/lysophospholipase-like"/>
    <property type="match status" value="1"/>
</dbReference>
<dbReference type="InterPro" id="IPR016035">
    <property type="entry name" value="Acyl_Trfase/lysoPLipase"/>
</dbReference>
<feature type="active site" description="Nucleophile" evidence="4">
    <location>
        <position position="123"/>
    </location>
</feature>
<accession>E4ZSL5</accession>
<dbReference type="InterPro" id="IPR013087">
    <property type="entry name" value="Znf_C2H2_type"/>
</dbReference>
<evidence type="ECO:0000256" key="4">
    <source>
        <dbReference type="PROSITE-ProRule" id="PRU01161"/>
    </source>
</evidence>
<dbReference type="Proteomes" id="UP000002668">
    <property type="component" value="Genome"/>
</dbReference>
<keyword evidence="2 4" id="KW-0442">Lipid degradation</keyword>
<gene>
    <name evidence="6" type="ORF">LEMA_P121590.1</name>
</gene>
<evidence type="ECO:0000313" key="6">
    <source>
        <dbReference type="EMBL" id="CBX94395.1"/>
    </source>
</evidence>
<evidence type="ECO:0000256" key="1">
    <source>
        <dbReference type="ARBA" id="ARBA00022801"/>
    </source>
</evidence>
<evidence type="ECO:0000256" key="2">
    <source>
        <dbReference type="ARBA" id="ARBA00022963"/>
    </source>
</evidence>
<feature type="short sequence motif" description="GXGXXG" evidence="4">
    <location>
        <begin position="44"/>
        <end position="49"/>
    </location>
</feature>
<proteinExistence type="predicted"/>
<dbReference type="EMBL" id="FP929122">
    <property type="protein sequence ID" value="CBX94395.1"/>
    <property type="molecule type" value="Genomic_DNA"/>
</dbReference>
<keyword evidence="3 4" id="KW-0443">Lipid metabolism</keyword>
<dbReference type="eggNOG" id="KOG4231">
    <property type="taxonomic scope" value="Eukaryota"/>
</dbReference>
<feature type="short sequence motif" description="DGA/G" evidence="4">
    <location>
        <begin position="295"/>
        <end position="297"/>
    </location>
</feature>
<dbReference type="GO" id="GO:0019369">
    <property type="term" value="P:arachidonate metabolic process"/>
    <property type="evidence" value="ECO:0007669"/>
    <property type="project" value="TreeGrafter"/>
</dbReference>
<organism evidence="7">
    <name type="scientific">Leptosphaeria maculans (strain JN3 / isolate v23.1.3 / race Av1-4-5-6-7-8)</name>
    <name type="common">Blackleg fungus</name>
    <name type="synonym">Phoma lingam</name>
    <dbReference type="NCBI Taxonomy" id="985895"/>
    <lineage>
        <taxon>Eukaryota</taxon>
        <taxon>Fungi</taxon>
        <taxon>Dikarya</taxon>
        <taxon>Ascomycota</taxon>
        <taxon>Pezizomycotina</taxon>
        <taxon>Dothideomycetes</taxon>
        <taxon>Pleosporomycetidae</taxon>
        <taxon>Pleosporales</taxon>
        <taxon>Pleosporineae</taxon>
        <taxon>Leptosphaeriaceae</taxon>
        <taxon>Plenodomus</taxon>
        <taxon>Plenodomus lingam/Leptosphaeria maculans species complex</taxon>
    </lineage>
</organism>
<dbReference type="PANTHER" id="PTHR24185">
    <property type="entry name" value="CALCIUM-INDEPENDENT PHOSPHOLIPASE A2-GAMMA"/>
    <property type="match status" value="1"/>
</dbReference>
<feature type="short sequence motif" description="GXSXG" evidence="4">
    <location>
        <begin position="121"/>
        <end position="125"/>
    </location>
</feature>
<evidence type="ECO:0000313" key="7">
    <source>
        <dbReference type="Proteomes" id="UP000002668"/>
    </source>
</evidence>
<feature type="active site" description="Proton acceptor" evidence="4">
    <location>
        <position position="295"/>
    </location>
</feature>
<reference evidence="7" key="1">
    <citation type="journal article" date="2011" name="Nat. Commun.">
        <title>Effector diversification within compartments of the Leptosphaeria maculans genome affected by Repeat-Induced Point mutations.</title>
        <authorList>
            <person name="Rouxel T."/>
            <person name="Grandaubert J."/>
            <person name="Hane J.K."/>
            <person name="Hoede C."/>
            <person name="van de Wouw A.P."/>
            <person name="Couloux A."/>
            <person name="Dominguez V."/>
            <person name="Anthouard V."/>
            <person name="Bally P."/>
            <person name="Bourras S."/>
            <person name="Cozijnsen A.J."/>
            <person name="Ciuffetti L.M."/>
            <person name="Degrave A."/>
            <person name="Dilmaghani A."/>
            <person name="Duret L."/>
            <person name="Fudal I."/>
            <person name="Goodwin S.B."/>
            <person name="Gout L."/>
            <person name="Glaser N."/>
            <person name="Linglin J."/>
            <person name="Kema G.H.J."/>
            <person name="Lapalu N."/>
            <person name="Lawrence C.B."/>
            <person name="May K."/>
            <person name="Meyer M."/>
            <person name="Ollivier B."/>
            <person name="Poulain J."/>
            <person name="Schoch C.L."/>
            <person name="Simon A."/>
            <person name="Spatafora J.W."/>
            <person name="Stachowiak A."/>
            <person name="Turgeon B.G."/>
            <person name="Tyler B.M."/>
            <person name="Vincent D."/>
            <person name="Weissenbach J."/>
            <person name="Amselem J."/>
            <person name="Quesneville H."/>
            <person name="Oliver R.P."/>
            <person name="Wincker P."/>
            <person name="Balesdent M.-H."/>
            <person name="Howlett B.J."/>
        </authorList>
    </citation>
    <scope>NUCLEOTIDE SEQUENCE [LARGE SCALE GENOMIC DNA]</scope>
    <source>
        <strain evidence="7">JN3 / isolate v23.1.3 / race Av1-4-5-6-7-8</strain>
    </source>
</reference>
<dbReference type="InParanoid" id="E4ZSL5"/>
<dbReference type="Gene3D" id="3.40.1090.10">
    <property type="entry name" value="Cytosolic phospholipase A2 catalytic domain"/>
    <property type="match status" value="1"/>
</dbReference>
<dbReference type="OrthoDB" id="626167at2759"/>
<dbReference type="PROSITE" id="PS00028">
    <property type="entry name" value="ZINC_FINGER_C2H2_1"/>
    <property type="match status" value="1"/>
</dbReference>
<dbReference type="InterPro" id="IPR002641">
    <property type="entry name" value="PNPLA_dom"/>
</dbReference>
<dbReference type="STRING" id="985895.E4ZSL5"/>
<dbReference type="PANTHER" id="PTHR24185:SF1">
    <property type="entry name" value="CALCIUM-INDEPENDENT PHOSPHOLIPASE A2-GAMMA"/>
    <property type="match status" value="1"/>
</dbReference>
<name>E4ZSL5_LEPMJ</name>
<protein>
    <recommendedName>
        <fullName evidence="5">PNPLA domain-containing protein</fullName>
    </recommendedName>
</protein>
<keyword evidence="1 4" id="KW-0378">Hydrolase</keyword>
<dbReference type="GO" id="GO:0047499">
    <property type="term" value="F:calcium-independent phospholipase A2 activity"/>
    <property type="evidence" value="ECO:0007669"/>
    <property type="project" value="TreeGrafter"/>
</dbReference>
<dbReference type="PROSITE" id="PS51635">
    <property type="entry name" value="PNPLA"/>
    <property type="match status" value="1"/>
</dbReference>
<dbReference type="GO" id="GO:0046486">
    <property type="term" value="P:glycerolipid metabolic process"/>
    <property type="evidence" value="ECO:0007669"/>
    <property type="project" value="UniProtKB-ARBA"/>
</dbReference>
<sequence>MNKSSSCEDAPEPGFLQSHTGFSTVGYPSLVGNWKERNLLSLDGGGIRGYWTLLVLGRLMEAIGREERNQSPGQVRYDSFHPEPFPEHVTHCERRREDEESSPRLDAQRFLPCHYFDLICGSSTGSMAQKIFGKPRFISQLNIGIVRWPKYNAAGVRKAFEEVTRRRGEKPAANQPGDAMPLFPTIPGTCSMLVYLNKKSVSSSMALMAMFRFVPTNLRLQNKETNEKRLCLIRSYDHDNPRSGGRSAPITNFGKADNMWIWQVARAATAAPMYFTELEYTTGSDDPTTKYFYSDGGYGPNNNPTSLGIKELEAMHGKTGVGAIVSIGTARADTDPGKKSIIYRIKEGFHTATDPNPVADMVSAEGRPHYWRLNGKTGIDIELDDWKPNDFLTPLHLRGRKTLEKILRHFHKWASDNENQRMIEKCAQELVARRIMRSRDGDKWYRFANGASHFECRHEDCPTRYRTREEFCDHWRRIHQPHEDAYRYQDPDFSMWVYPPKERLR</sequence>
<dbReference type="AlphaFoldDB" id="E4ZSL5"/>
<evidence type="ECO:0000256" key="3">
    <source>
        <dbReference type="ARBA" id="ARBA00023098"/>
    </source>
</evidence>
<dbReference type="GO" id="GO:0016020">
    <property type="term" value="C:membrane"/>
    <property type="evidence" value="ECO:0007669"/>
    <property type="project" value="TreeGrafter"/>
</dbReference>